<dbReference type="InterPro" id="IPR039542">
    <property type="entry name" value="Erv_N"/>
</dbReference>
<comment type="similarity">
    <text evidence="5">Belongs to the ERGIC family.</text>
</comment>
<organism evidence="8 9">
    <name type="scientific">Oidiodendron maius (strain Zn)</name>
    <dbReference type="NCBI Taxonomy" id="913774"/>
    <lineage>
        <taxon>Eukaryota</taxon>
        <taxon>Fungi</taxon>
        <taxon>Dikarya</taxon>
        <taxon>Ascomycota</taxon>
        <taxon>Pezizomycotina</taxon>
        <taxon>Leotiomycetes</taxon>
        <taxon>Leotiomycetes incertae sedis</taxon>
        <taxon>Myxotrichaceae</taxon>
        <taxon>Oidiodendron</taxon>
    </lineage>
</organism>
<dbReference type="Proteomes" id="UP000054321">
    <property type="component" value="Unassembled WGS sequence"/>
</dbReference>
<keyword evidence="5" id="KW-0931">ER-Golgi transport</keyword>
<dbReference type="FunCoup" id="A0A0C3DUD3">
    <property type="interactions" value="375"/>
</dbReference>
<keyword evidence="5" id="KW-0256">Endoplasmic reticulum</keyword>
<dbReference type="InterPro" id="IPR045888">
    <property type="entry name" value="Erv"/>
</dbReference>
<evidence type="ECO:0000256" key="1">
    <source>
        <dbReference type="ARBA" id="ARBA00004370"/>
    </source>
</evidence>
<feature type="domain" description="Endoplasmic reticulum vesicle transporter N-terminal" evidence="7">
    <location>
        <begin position="21"/>
        <end position="109"/>
    </location>
</feature>
<accession>A0A0C3DUD3</accession>
<dbReference type="GO" id="GO:0000139">
    <property type="term" value="C:Golgi membrane"/>
    <property type="evidence" value="ECO:0007669"/>
    <property type="project" value="UniProtKB-SubCell"/>
</dbReference>
<keyword evidence="5" id="KW-0333">Golgi apparatus</keyword>
<dbReference type="STRING" id="913774.A0A0C3DUD3"/>
<proteinExistence type="inferred from homology"/>
<keyword evidence="2" id="KW-0812">Transmembrane</keyword>
<evidence type="ECO:0000256" key="5">
    <source>
        <dbReference type="RuleBase" id="RU369013"/>
    </source>
</evidence>
<evidence type="ECO:0000256" key="3">
    <source>
        <dbReference type="ARBA" id="ARBA00022989"/>
    </source>
</evidence>
<dbReference type="AlphaFoldDB" id="A0A0C3DUD3"/>
<protein>
    <recommendedName>
        <fullName evidence="5">Endoplasmic reticulum-Golgi intermediate compartment protein</fullName>
    </recommendedName>
</protein>
<dbReference type="InParanoid" id="A0A0C3DUD3"/>
<dbReference type="GO" id="GO:0033116">
    <property type="term" value="C:endoplasmic reticulum-Golgi intermediate compartment membrane"/>
    <property type="evidence" value="ECO:0007669"/>
    <property type="project" value="UniProtKB-SubCell"/>
</dbReference>
<comment type="function">
    <text evidence="5">Plays a role in transport between endoplasmic reticulum and Golgi.</text>
</comment>
<dbReference type="GO" id="GO:0005789">
    <property type="term" value="C:endoplasmic reticulum membrane"/>
    <property type="evidence" value="ECO:0007669"/>
    <property type="project" value="UniProtKB-SubCell"/>
</dbReference>
<dbReference type="OrthoDB" id="5541786at2759"/>
<reference evidence="9" key="2">
    <citation type="submission" date="2015-01" db="EMBL/GenBank/DDBJ databases">
        <title>Evolutionary Origins and Diversification of the Mycorrhizal Mutualists.</title>
        <authorList>
            <consortium name="DOE Joint Genome Institute"/>
            <consortium name="Mycorrhizal Genomics Consortium"/>
            <person name="Kohler A."/>
            <person name="Kuo A."/>
            <person name="Nagy L.G."/>
            <person name="Floudas D."/>
            <person name="Copeland A."/>
            <person name="Barry K.W."/>
            <person name="Cichocki N."/>
            <person name="Veneault-Fourrey C."/>
            <person name="LaButti K."/>
            <person name="Lindquist E.A."/>
            <person name="Lipzen A."/>
            <person name="Lundell T."/>
            <person name="Morin E."/>
            <person name="Murat C."/>
            <person name="Riley R."/>
            <person name="Ohm R."/>
            <person name="Sun H."/>
            <person name="Tunlid A."/>
            <person name="Henrissat B."/>
            <person name="Grigoriev I.V."/>
            <person name="Hibbett D.S."/>
            <person name="Martin F."/>
        </authorList>
    </citation>
    <scope>NUCLEOTIDE SEQUENCE [LARGE SCALE GENOMIC DNA]</scope>
    <source>
        <strain evidence="9">Zn</strain>
    </source>
</reference>
<sequence length="371" mass="41281">MNGFANHGLDEDAFGEKGGIVKAFDAFPKAKPEYVTRTSGGGKWTVAMICVSLLLVFSEVSTWWRGGETHTFAVEKGVGHDLQINMDMVIKMRCADVHVNVQDAAGDRILAGEKLKKDPTSWGQWVDGRGIHRLGKDAHGKVITGEGYHDEGFGEEHVHDIIAAAGGRRPKFSKTPRLRGRGGADSCRLYGSLDVNKVQGDFHITARGHGYVEVGTAHLDHSAFNFSHIISELSFGAFYPTLLNPLDRTVEETANHFHKFQYFMSVVPTVYSTPSRTLYTNQYAVTEQSYMIGERDVPGVFFKYDIEPMLLSVEETRPSFLRLVVTIVNLFSGVLVAGHWGFTMTEWALSVLRKRRRMSEGVLSGRPHDDD</sequence>
<dbReference type="PANTHER" id="PTHR10984">
    <property type="entry name" value="ENDOPLASMIC RETICULUM-GOLGI INTERMEDIATE COMPARTMENT PROTEIN"/>
    <property type="match status" value="1"/>
</dbReference>
<dbReference type="GO" id="GO:0006888">
    <property type="term" value="P:endoplasmic reticulum to Golgi vesicle-mediated transport"/>
    <property type="evidence" value="ECO:0007669"/>
    <property type="project" value="UniProtKB-UniRule"/>
</dbReference>
<feature type="domain" description="Endoplasmic reticulum vesicle transporter C-terminal" evidence="6">
    <location>
        <begin position="185"/>
        <end position="337"/>
    </location>
</feature>
<evidence type="ECO:0000313" key="8">
    <source>
        <dbReference type="EMBL" id="KIN05673.1"/>
    </source>
</evidence>
<evidence type="ECO:0000313" key="9">
    <source>
        <dbReference type="Proteomes" id="UP000054321"/>
    </source>
</evidence>
<keyword evidence="4" id="KW-0472">Membrane</keyword>
<evidence type="ECO:0000259" key="6">
    <source>
        <dbReference type="Pfam" id="PF07970"/>
    </source>
</evidence>
<dbReference type="HOGENOM" id="CLU_034705_2_0_1"/>
<keyword evidence="3" id="KW-1133">Transmembrane helix</keyword>
<keyword evidence="9" id="KW-1185">Reference proteome</keyword>
<dbReference type="Pfam" id="PF13850">
    <property type="entry name" value="ERGIC_N"/>
    <property type="match status" value="1"/>
</dbReference>
<gene>
    <name evidence="8" type="ORF">OIDMADRAFT_49190</name>
</gene>
<evidence type="ECO:0000256" key="4">
    <source>
        <dbReference type="ARBA" id="ARBA00023136"/>
    </source>
</evidence>
<reference evidence="8 9" key="1">
    <citation type="submission" date="2014-04" db="EMBL/GenBank/DDBJ databases">
        <authorList>
            <consortium name="DOE Joint Genome Institute"/>
            <person name="Kuo A."/>
            <person name="Martino E."/>
            <person name="Perotto S."/>
            <person name="Kohler A."/>
            <person name="Nagy L.G."/>
            <person name="Floudas D."/>
            <person name="Copeland A."/>
            <person name="Barry K.W."/>
            <person name="Cichocki N."/>
            <person name="Veneault-Fourrey C."/>
            <person name="LaButti K."/>
            <person name="Lindquist E.A."/>
            <person name="Lipzen A."/>
            <person name="Lundell T."/>
            <person name="Morin E."/>
            <person name="Murat C."/>
            <person name="Sun H."/>
            <person name="Tunlid A."/>
            <person name="Henrissat B."/>
            <person name="Grigoriev I.V."/>
            <person name="Hibbett D.S."/>
            <person name="Martin F."/>
            <person name="Nordberg H.P."/>
            <person name="Cantor M.N."/>
            <person name="Hua S.X."/>
        </authorList>
    </citation>
    <scope>NUCLEOTIDE SEQUENCE [LARGE SCALE GENOMIC DNA]</scope>
    <source>
        <strain evidence="8 9">Zn</strain>
    </source>
</reference>
<comment type="subcellular location">
    <subcellularLocation>
        <location evidence="5">Endoplasmic reticulum membrane</location>
        <topology evidence="5">Multi-pass membrane protein</topology>
    </subcellularLocation>
    <subcellularLocation>
        <location evidence="5">Endoplasmic reticulum-Golgi intermediate compartment membrane</location>
        <topology evidence="5">Multi-pass membrane protein</topology>
    </subcellularLocation>
    <subcellularLocation>
        <location evidence="5">Golgi apparatus membrane</location>
        <topology evidence="5">Multi-pass membrane protein</topology>
    </subcellularLocation>
    <subcellularLocation>
        <location evidence="1">Membrane</location>
    </subcellularLocation>
</comment>
<dbReference type="Pfam" id="PF07970">
    <property type="entry name" value="COPIIcoated_ERV"/>
    <property type="match status" value="1"/>
</dbReference>
<evidence type="ECO:0000259" key="7">
    <source>
        <dbReference type="Pfam" id="PF13850"/>
    </source>
</evidence>
<dbReference type="InterPro" id="IPR012936">
    <property type="entry name" value="Erv_C"/>
</dbReference>
<name>A0A0C3DUD3_OIDMZ</name>
<dbReference type="GO" id="GO:0030134">
    <property type="term" value="C:COPII-coated ER to Golgi transport vesicle"/>
    <property type="evidence" value="ECO:0007669"/>
    <property type="project" value="TreeGrafter"/>
</dbReference>
<keyword evidence="5" id="KW-0813">Transport</keyword>
<dbReference type="GO" id="GO:0006890">
    <property type="term" value="P:retrograde vesicle-mediated transport, Golgi to endoplasmic reticulum"/>
    <property type="evidence" value="ECO:0007669"/>
    <property type="project" value="TreeGrafter"/>
</dbReference>
<dbReference type="PANTHER" id="PTHR10984:SF81">
    <property type="entry name" value="ER-DERIVED VESICLES PROTEIN ERV41"/>
    <property type="match status" value="1"/>
</dbReference>
<dbReference type="EMBL" id="KN832871">
    <property type="protein sequence ID" value="KIN05673.1"/>
    <property type="molecule type" value="Genomic_DNA"/>
</dbReference>
<evidence type="ECO:0000256" key="2">
    <source>
        <dbReference type="ARBA" id="ARBA00022692"/>
    </source>
</evidence>